<comment type="caution">
    <text evidence="1">The sequence shown here is derived from an EMBL/GenBank/DDBJ whole genome shotgun (WGS) entry which is preliminary data.</text>
</comment>
<dbReference type="EMBL" id="JARUHM010000014">
    <property type="protein sequence ID" value="MDT9411888.1"/>
    <property type="molecule type" value="Genomic_DNA"/>
</dbReference>
<sequence>MVIDTDNPITDVARELGFHAELLGKVGLSQIRTHRIKNEELGHDLKWQVGAASQKVTGLKIANEFMSKETAFFASKVKRFAYIHMMAVKKPHSWGNDQNIPLERMVVLVQVFGYGYAWRKEYLDKAEGADEKVEYQMRRWADGY</sequence>
<organism evidence="1 2">
    <name type="scientific">Corynebacterium rouxii</name>
    <dbReference type="NCBI Taxonomy" id="2719119"/>
    <lineage>
        <taxon>Bacteria</taxon>
        <taxon>Bacillati</taxon>
        <taxon>Actinomycetota</taxon>
        <taxon>Actinomycetes</taxon>
        <taxon>Mycobacteriales</taxon>
        <taxon>Corynebacteriaceae</taxon>
        <taxon>Corynebacterium</taxon>
    </lineage>
</organism>
<proteinExistence type="predicted"/>
<reference evidence="1 2" key="1">
    <citation type="submission" date="2023-03" db="EMBL/GenBank/DDBJ databases">
        <title>Whole genome sequence of the first Corynebacterium rouxii strains isolated in Brazil: a recent member of Corynebacterium diphtheriae complex.</title>
        <authorList>
            <person name="Vieira V."/>
            <person name="Ramos J.N."/>
            <person name="Araujo M.R.B."/>
            <person name="Baio P.V."/>
            <person name="Sant'Anna L.O."/>
            <person name="Veras J.F.C."/>
            <person name="Vieira E.M.D."/>
            <person name="Sousa M.A.B."/>
            <person name="Camargo C.H."/>
            <person name="Sacchi C.T."/>
            <person name="Campos K.R."/>
            <person name="Santos M.B.N."/>
            <person name="Bokermann S."/>
            <person name="Alvim L.B."/>
            <person name="Santos L.S."/>
            <person name="Mattos-Guaraldi A.L."/>
        </authorList>
    </citation>
    <scope>NUCLEOTIDE SEQUENCE [LARGE SCALE GENOMIC DNA]</scope>
    <source>
        <strain evidence="1 2">70862</strain>
    </source>
</reference>
<name>A0ABU3PPZ8_9CORY</name>
<keyword evidence="2" id="KW-1185">Reference proteome</keyword>
<dbReference type="Proteomes" id="UP001265983">
    <property type="component" value="Unassembled WGS sequence"/>
</dbReference>
<evidence type="ECO:0000313" key="2">
    <source>
        <dbReference type="Proteomes" id="UP001265983"/>
    </source>
</evidence>
<evidence type="ECO:0000313" key="1">
    <source>
        <dbReference type="EMBL" id="MDT9411888.1"/>
    </source>
</evidence>
<protein>
    <submittedName>
        <fullName evidence="1">Uncharacterized protein</fullName>
    </submittedName>
</protein>
<dbReference type="RefSeq" id="WP_315644601.1">
    <property type="nucleotide sequence ID" value="NZ_JARUHM010000014.1"/>
</dbReference>
<gene>
    <name evidence="1" type="ORF">P8T80_11005</name>
</gene>
<accession>A0ABU3PPZ8</accession>